<feature type="transmembrane region" description="Helical" evidence="1">
    <location>
        <begin position="193"/>
        <end position="221"/>
    </location>
</feature>
<dbReference type="Proteomes" id="UP000183557">
    <property type="component" value="Unassembled WGS sequence"/>
</dbReference>
<dbReference type="EMBL" id="FOSB01000008">
    <property type="protein sequence ID" value="SFK16554.1"/>
    <property type="molecule type" value="Genomic_DNA"/>
</dbReference>
<feature type="transmembrane region" description="Helical" evidence="1">
    <location>
        <begin position="155"/>
        <end position="181"/>
    </location>
</feature>
<feature type="transmembrane region" description="Helical" evidence="1">
    <location>
        <begin position="227"/>
        <end position="246"/>
    </location>
</feature>
<accession>A0A1I3XAF0</accession>
<keyword evidence="1" id="KW-0472">Membrane</keyword>
<feature type="transmembrane region" description="Helical" evidence="1">
    <location>
        <begin position="76"/>
        <end position="99"/>
    </location>
</feature>
<evidence type="ECO:0000313" key="2">
    <source>
        <dbReference type="EMBL" id="SFK16554.1"/>
    </source>
</evidence>
<gene>
    <name evidence="2" type="ORF">SAMN04487936_10892</name>
</gene>
<dbReference type="InterPro" id="IPR006938">
    <property type="entry name" value="DUF624"/>
</dbReference>
<proteinExistence type="predicted"/>
<feature type="transmembrane region" description="Helical" evidence="1">
    <location>
        <begin position="52"/>
        <end position="70"/>
    </location>
</feature>
<dbReference type="Pfam" id="PF04854">
    <property type="entry name" value="DUF624"/>
    <property type="match status" value="1"/>
</dbReference>
<keyword evidence="3" id="KW-1185">Reference proteome</keyword>
<evidence type="ECO:0000256" key="1">
    <source>
        <dbReference type="SAM" id="Phobius"/>
    </source>
</evidence>
<dbReference type="AlphaFoldDB" id="A0A1I3XAF0"/>
<feature type="transmembrane region" description="Helical" evidence="1">
    <location>
        <begin position="131"/>
        <end position="149"/>
    </location>
</feature>
<sequence length="250" mass="28647">MGLTETRETFSTMEGVFFYRKGKIMSQTSGIKGGLYTVSEWISKFSLTNLQWALFNLPVALLLLSVLNIGDRQELWYLLPPLVLLLPFIFFPATTALFAKARDWVRKDHKETADRSYISYYKENYQNSWKAGIVLTVLWVVLALDLYYFSTANSLFMNIFLILGILLFVYTINTFSVLVHFDMNVRSVVKKSFLITFVSPVLFITVAISSGFILAISLYIFPLIIPIFTASIIAFLAFSAFYRLYLKLST</sequence>
<keyword evidence="1" id="KW-0812">Transmembrane</keyword>
<dbReference type="STRING" id="240302.BN982_01152"/>
<protein>
    <submittedName>
        <fullName evidence="2">Uncharacterized membrane protein YesL</fullName>
    </submittedName>
</protein>
<keyword evidence="1" id="KW-1133">Transmembrane helix</keyword>
<organism evidence="2 3">
    <name type="scientific">Halobacillus dabanensis</name>
    <dbReference type="NCBI Taxonomy" id="240302"/>
    <lineage>
        <taxon>Bacteria</taxon>
        <taxon>Bacillati</taxon>
        <taxon>Bacillota</taxon>
        <taxon>Bacilli</taxon>
        <taxon>Bacillales</taxon>
        <taxon>Bacillaceae</taxon>
        <taxon>Halobacillus</taxon>
    </lineage>
</organism>
<reference evidence="3" key="1">
    <citation type="submission" date="2016-10" db="EMBL/GenBank/DDBJ databases">
        <authorList>
            <person name="Varghese N."/>
            <person name="Submissions S."/>
        </authorList>
    </citation>
    <scope>NUCLEOTIDE SEQUENCE [LARGE SCALE GENOMIC DNA]</scope>
    <source>
        <strain evidence="3">CGMCC 1.3704</strain>
    </source>
</reference>
<name>A0A1I3XAF0_HALDA</name>
<evidence type="ECO:0000313" key="3">
    <source>
        <dbReference type="Proteomes" id="UP000183557"/>
    </source>
</evidence>